<evidence type="ECO:0000256" key="10">
    <source>
        <dbReference type="ARBA" id="ARBA00023180"/>
    </source>
</evidence>
<evidence type="ECO:0000256" key="15">
    <source>
        <dbReference type="SAM" id="SignalP"/>
    </source>
</evidence>
<dbReference type="GO" id="GO:0007155">
    <property type="term" value="P:cell adhesion"/>
    <property type="evidence" value="ECO:0007669"/>
    <property type="project" value="UniProtKB-KW"/>
</dbReference>
<evidence type="ECO:0000313" key="18">
    <source>
        <dbReference type="Proteomes" id="UP000838412"/>
    </source>
</evidence>
<dbReference type="PROSITE" id="PS51120">
    <property type="entry name" value="LDLRB"/>
    <property type="match status" value="2"/>
</dbReference>
<dbReference type="InterPro" id="IPR011042">
    <property type="entry name" value="6-blade_b-propeller_TolB-like"/>
</dbReference>
<keyword evidence="3" id="KW-0245">EGF-like domain</keyword>
<feature type="domain" description="Sushi" evidence="16">
    <location>
        <begin position="764"/>
        <end position="813"/>
    </location>
</feature>
<dbReference type="SUPFAM" id="SSF57535">
    <property type="entry name" value="Complement control module/SCR domain"/>
    <property type="match status" value="3"/>
</dbReference>
<evidence type="ECO:0000256" key="7">
    <source>
        <dbReference type="ARBA" id="ARBA00022837"/>
    </source>
</evidence>
<feature type="disulfide bond" evidence="11">
    <location>
        <begin position="726"/>
        <end position="753"/>
    </location>
</feature>
<feature type="region of interest" description="Disordered" evidence="13">
    <location>
        <begin position="29"/>
        <end position="58"/>
    </location>
</feature>
<keyword evidence="7" id="KW-0106">Calcium</keyword>
<dbReference type="InterPro" id="IPR035976">
    <property type="entry name" value="Sushi/SCR/CCP_sf"/>
</dbReference>
<feature type="compositionally biased region" description="Low complexity" evidence="13">
    <location>
        <begin position="33"/>
        <end position="52"/>
    </location>
</feature>
<keyword evidence="2" id="KW-0964">Secreted</keyword>
<organism evidence="17 18">
    <name type="scientific">Branchiostoma lanceolatum</name>
    <name type="common">Common lancelet</name>
    <name type="synonym">Amphioxus lanceolatum</name>
    <dbReference type="NCBI Taxonomy" id="7740"/>
    <lineage>
        <taxon>Eukaryota</taxon>
        <taxon>Metazoa</taxon>
        <taxon>Chordata</taxon>
        <taxon>Cephalochordata</taxon>
        <taxon>Leptocardii</taxon>
        <taxon>Amphioxiformes</taxon>
        <taxon>Branchiostomatidae</taxon>
        <taxon>Branchiostoma</taxon>
    </lineage>
</organism>
<feature type="chain" id="PRO_5035464722" evidence="15">
    <location>
        <begin position="27"/>
        <end position="1036"/>
    </location>
</feature>
<evidence type="ECO:0000313" key="17">
    <source>
        <dbReference type="EMBL" id="CAH1258821.1"/>
    </source>
</evidence>
<dbReference type="InterPro" id="IPR050778">
    <property type="entry name" value="Cueball_EGF_LRP_Nidogen"/>
</dbReference>
<dbReference type="Pfam" id="PF00058">
    <property type="entry name" value="Ldl_recept_b"/>
    <property type="match status" value="2"/>
</dbReference>
<dbReference type="OrthoDB" id="10066840at2759"/>
<keyword evidence="14" id="KW-0812">Transmembrane</keyword>
<keyword evidence="6" id="KW-0677">Repeat</keyword>
<feature type="compositionally biased region" description="Polar residues" evidence="13">
    <location>
        <begin position="971"/>
        <end position="980"/>
    </location>
</feature>
<feature type="region of interest" description="Disordered" evidence="13">
    <location>
        <begin position="854"/>
        <end position="911"/>
    </location>
</feature>
<sequence length="1036" mass="109986">MMQTHRGIVLLLWGLLAIQMICQQEAAEESEDSNANSPDEAAAASSGGASDGADPDIIVATAGGTKPAALEKGDVDSLQLGKPVDGGASKTGNKAAPAGHKLILVADSTDRTITRLTTDDDINYQSTRYTIGNGAHRPVAVDYDPTEDFIYWTSVNGANSLVARFPYDTGPGLRLDGQQASVPEGIAVDVISRNLYWTDTGIDRITVSRLDGSFRKSLITQGLDEPRAIVVDPNSGWMYWTDWGNQSKIERARMDGTQRSVIVYIGEGQWPNGLALDAAANRIYWCHATGEIWTSGVTGSNPSPTTVYTHTNAHLFGIAVDETYLYWTAWNIQGIHRISKSLQGYFKISRPEFKKLNGIRVMTASNTPSQPNACSASNGNCDQLCLPVPGGGRTCACQDEYNLASDGRSCFSNDERTRCHGSCPWSNVTEASCVDGFCECLSKNYQRYTCLPVVGSCAVKRGSPTAQAEAVQVSIFEPGPTFSCVTDDNNQYDVHVLAVYEGIRSRWWGSQQDDTEAPEVDVHVIAGQVSKPVVLVLSSYEAVNWILHLPEDVEVHRVLLVSYNIDQSNVTVRSGSVNTVQRLSGRTEGVPACAYGKDDGGCNTVDLLKYVERDFGPVSSFTGTYRAGRWNLRIGLAIQCPTLTAPSNGGLYPPGATSYQDSVIFICDTDYVRNGALQTTCQYNGMWSNPAPTCTRRQCQPLTAPANGALSPVGANSYRDRVTFSCNPGYRLRGASSVTCQARGTWSRSVPICTGTCPTLTAPVNGALIPARASSANDVVRITCNNGYVRNGALYTMCQADGTWSNAVPTCTPAPLKSSSHSGASGTAIGAVVGVLAGLILIVGVICYCNRRHARTPSTDRSPNPTGIPLEPTGQEGLYPDGVPPFPTGAPPYPDGAPPYPTGAPPYPTGAPPYPGGAPPYPTGAHPYPIGPPPYPASAPPYPGGAPPYPGGAPPYPSSAPPYPIGGAPSFSTAPDTPGQNYPYPTAFQSQGVANSGFEPPPYPYPPPGLASPPAATTGQNNRQEAVEMSAMDTSK</sequence>
<dbReference type="Gene3D" id="2.10.70.10">
    <property type="entry name" value="Complement Module, domain 1"/>
    <property type="match status" value="3"/>
</dbReference>
<keyword evidence="14" id="KW-0472">Membrane</keyword>
<evidence type="ECO:0000256" key="14">
    <source>
        <dbReference type="SAM" id="Phobius"/>
    </source>
</evidence>
<dbReference type="Pfam" id="PF14670">
    <property type="entry name" value="FXa_inhibition"/>
    <property type="match status" value="1"/>
</dbReference>
<dbReference type="SUPFAM" id="SSF57196">
    <property type="entry name" value="EGF/Laminin"/>
    <property type="match status" value="1"/>
</dbReference>
<feature type="compositionally biased region" description="Pro residues" evidence="13">
    <location>
        <begin position="882"/>
        <end position="911"/>
    </location>
</feature>
<feature type="domain" description="Sushi" evidence="16">
    <location>
        <begin position="697"/>
        <end position="755"/>
    </location>
</feature>
<keyword evidence="18" id="KW-1185">Reference proteome</keyword>
<evidence type="ECO:0000256" key="12">
    <source>
        <dbReference type="PROSITE-ProRule" id="PRU00461"/>
    </source>
</evidence>
<feature type="repeat" description="LDL-receptor class B" evidence="12">
    <location>
        <begin position="236"/>
        <end position="280"/>
    </location>
</feature>
<feature type="region of interest" description="Disordered" evidence="13">
    <location>
        <begin position="935"/>
        <end position="1036"/>
    </location>
</feature>
<feature type="compositionally biased region" description="Pro residues" evidence="13">
    <location>
        <begin position="935"/>
        <end position="964"/>
    </location>
</feature>
<evidence type="ECO:0000256" key="4">
    <source>
        <dbReference type="ARBA" id="ARBA00022659"/>
    </source>
</evidence>
<dbReference type="Pfam" id="PF00084">
    <property type="entry name" value="Sushi"/>
    <property type="match status" value="3"/>
</dbReference>
<reference evidence="17" key="1">
    <citation type="submission" date="2022-01" db="EMBL/GenBank/DDBJ databases">
        <authorList>
            <person name="Braso-Vives M."/>
        </authorList>
    </citation>
    <scope>NUCLEOTIDE SEQUENCE</scope>
</reference>
<evidence type="ECO:0000256" key="13">
    <source>
        <dbReference type="SAM" id="MobiDB-lite"/>
    </source>
</evidence>
<feature type="disulfide bond" evidence="11">
    <location>
        <begin position="784"/>
        <end position="811"/>
    </location>
</feature>
<feature type="transmembrane region" description="Helical" evidence="14">
    <location>
        <begin position="828"/>
        <end position="849"/>
    </location>
</feature>
<protein>
    <submittedName>
        <fullName evidence="17">LRP1 protein</fullName>
    </submittedName>
</protein>
<dbReference type="InterPro" id="IPR000436">
    <property type="entry name" value="Sushi_SCR_CCP_dom"/>
</dbReference>
<evidence type="ECO:0000256" key="6">
    <source>
        <dbReference type="ARBA" id="ARBA00022737"/>
    </source>
</evidence>
<evidence type="ECO:0000256" key="1">
    <source>
        <dbReference type="ARBA" id="ARBA00004613"/>
    </source>
</evidence>
<feature type="compositionally biased region" description="Polar residues" evidence="13">
    <location>
        <begin position="856"/>
        <end position="865"/>
    </location>
</feature>
<evidence type="ECO:0000256" key="2">
    <source>
        <dbReference type="ARBA" id="ARBA00022525"/>
    </source>
</evidence>
<comment type="caution">
    <text evidence="11">Lacks conserved residue(s) required for the propagation of feature annotation.</text>
</comment>
<accession>A0A8J9ZNM4</accession>
<evidence type="ECO:0000256" key="5">
    <source>
        <dbReference type="ARBA" id="ARBA00022729"/>
    </source>
</evidence>
<evidence type="ECO:0000259" key="16">
    <source>
        <dbReference type="PROSITE" id="PS50923"/>
    </source>
</evidence>
<feature type="compositionally biased region" description="Polar residues" evidence="13">
    <location>
        <begin position="1015"/>
        <end position="1024"/>
    </location>
</feature>
<dbReference type="SMART" id="SM00032">
    <property type="entry name" value="CCP"/>
    <property type="match status" value="3"/>
</dbReference>
<comment type="subcellular location">
    <subcellularLocation>
        <location evidence="1">Secreted</location>
    </subcellularLocation>
</comment>
<keyword evidence="4 11" id="KW-0768">Sushi</keyword>
<dbReference type="AlphaFoldDB" id="A0A8J9ZNM4"/>
<dbReference type="FunFam" id="2.120.10.30:FF:000241">
    <property type="entry name" value="Low-density lipoprotein receptor-related protein 6"/>
    <property type="match status" value="1"/>
</dbReference>
<gene>
    <name evidence="17" type="primary">LRP1</name>
    <name evidence="17" type="ORF">BLAG_LOCUS16258</name>
</gene>
<dbReference type="Gene3D" id="2.120.10.30">
    <property type="entry name" value="TolB, C-terminal domain"/>
    <property type="match status" value="1"/>
</dbReference>
<dbReference type="SUPFAM" id="SSF63825">
    <property type="entry name" value="YWTD domain"/>
    <property type="match status" value="1"/>
</dbReference>
<feature type="region of interest" description="Disordered" evidence="13">
    <location>
        <begin position="73"/>
        <end position="95"/>
    </location>
</feature>
<dbReference type="SMART" id="SM00135">
    <property type="entry name" value="LY"/>
    <property type="match status" value="4"/>
</dbReference>
<evidence type="ECO:0000256" key="3">
    <source>
        <dbReference type="ARBA" id="ARBA00022536"/>
    </source>
</evidence>
<dbReference type="PANTHER" id="PTHR46513">
    <property type="entry name" value="VITELLOGENIN RECEPTOR-LIKE PROTEIN-RELATED-RELATED"/>
    <property type="match status" value="1"/>
</dbReference>
<dbReference type="InterPro" id="IPR000033">
    <property type="entry name" value="LDLR_classB_rpt"/>
</dbReference>
<dbReference type="PROSITE" id="PS50923">
    <property type="entry name" value="SUSHI"/>
    <property type="match status" value="3"/>
</dbReference>
<dbReference type="CDD" id="cd00033">
    <property type="entry name" value="CCP"/>
    <property type="match status" value="3"/>
</dbReference>
<keyword evidence="9 11" id="KW-1015">Disulfide bond</keyword>
<evidence type="ECO:0000256" key="8">
    <source>
        <dbReference type="ARBA" id="ARBA00022889"/>
    </source>
</evidence>
<evidence type="ECO:0000256" key="11">
    <source>
        <dbReference type="PROSITE-ProRule" id="PRU00302"/>
    </source>
</evidence>
<proteinExistence type="predicted"/>
<evidence type="ECO:0000256" key="9">
    <source>
        <dbReference type="ARBA" id="ARBA00023157"/>
    </source>
</evidence>
<keyword evidence="5 15" id="KW-0732">Signal</keyword>
<feature type="domain" description="Sushi" evidence="16">
    <location>
        <begin position="638"/>
        <end position="696"/>
    </location>
</feature>
<dbReference type="GO" id="GO:0005576">
    <property type="term" value="C:extracellular region"/>
    <property type="evidence" value="ECO:0007669"/>
    <property type="project" value="UniProtKB-SubCell"/>
</dbReference>
<keyword evidence="14" id="KW-1133">Transmembrane helix</keyword>
<keyword evidence="10" id="KW-0325">Glycoprotein</keyword>
<name>A0A8J9ZNM4_BRALA</name>
<keyword evidence="8" id="KW-0130">Cell adhesion</keyword>
<feature type="compositionally biased region" description="Pro residues" evidence="13">
    <location>
        <begin position="999"/>
        <end position="1011"/>
    </location>
</feature>
<feature type="repeat" description="LDL-receptor class B" evidence="12">
    <location>
        <begin position="193"/>
        <end position="235"/>
    </location>
</feature>
<dbReference type="Proteomes" id="UP000838412">
    <property type="component" value="Chromosome 3"/>
</dbReference>
<dbReference type="FunFam" id="2.10.70.10:FF:000064">
    <property type="entry name" value="Fibulin 7"/>
    <property type="match status" value="1"/>
</dbReference>
<feature type="disulfide bond" evidence="11">
    <location>
        <begin position="667"/>
        <end position="694"/>
    </location>
</feature>
<feature type="signal peptide" evidence="15">
    <location>
        <begin position="1"/>
        <end position="26"/>
    </location>
</feature>
<dbReference type="EMBL" id="OV696688">
    <property type="protein sequence ID" value="CAH1258821.1"/>
    <property type="molecule type" value="Genomic_DNA"/>
</dbReference>